<keyword evidence="4" id="KW-0808">Transferase</keyword>
<dbReference type="PROSITE" id="PS51668">
    <property type="entry name" value="TSAA_2"/>
    <property type="match status" value="1"/>
</dbReference>
<dbReference type="PANTHER" id="PTHR12818:SF0">
    <property type="entry name" value="TRNA (ADENINE(37)-N6)-METHYLTRANSFERASE"/>
    <property type="match status" value="1"/>
</dbReference>
<organism evidence="4 5">
    <name type="scientific">Rhodosalinus sediminis</name>
    <dbReference type="NCBI Taxonomy" id="1940533"/>
    <lineage>
        <taxon>Bacteria</taxon>
        <taxon>Pseudomonadati</taxon>
        <taxon>Pseudomonadota</taxon>
        <taxon>Alphaproteobacteria</taxon>
        <taxon>Rhodobacterales</taxon>
        <taxon>Paracoccaceae</taxon>
        <taxon>Rhodosalinus</taxon>
    </lineage>
</organism>
<evidence type="ECO:0000259" key="3">
    <source>
        <dbReference type="PROSITE" id="PS51668"/>
    </source>
</evidence>
<dbReference type="Proteomes" id="UP000257131">
    <property type="component" value="Unassembled WGS sequence"/>
</dbReference>
<accession>A0A3D9BYA6</accession>
<keyword evidence="5" id="KW-1185">Reference proteome</keyword>
<sequence length="158" mass="16904">MSARDGEEALGVDPAAEAFAGVAAIGRIRSAWRPGDCPRNLREARAHGGGAARLEIDAPYRPGLRGIAAGQWIWLLAWYGDKRRDLIVQAPAHADGPRGTFALRSPVRPNPVTLQLVRVTALDEDSGHVAIDATDAFDGTPLLDVKPWIDTVDQPPTA</sequence>
<dbReference type="InterPro" id="IPR036413">
    <property type="entry name" value="YaeB-like_sf"/>
</dbReference>
<dbReference type="InterPro" id="IPR036414">
    <property type="entry name" value="YaeB_N_sf"/>
</dbReference>
<dbReference type="OrthoDB" id="9804309at2"/>
<evidence type="ECO:0000256" key="1">
    <source>
        <dbReference type="ARBA" id="ARBA00022691"/>
    </source>
</evidence>
<proteinExistence type="inferred from homology"/>
<evidence type="ECO:0000313" key="4">
    <source>
        <dbReference type="EMBL" id="REC58550.1"/>
    </source>
</evidence>
<dbReference type="AlphaFoldDB" id="A0A3D9BYA6"/>
<dbReference type="SUPFAM" id="SSF118196">
    <property type="entry name" value="YaeB-like"/>
    <property type="match status" value="1"/>
</dbReference>
<dbReference type="Gene3D" id="2.40.30.70">
    <property type="entry name" value="YaeB-like"/>
    <property type="match status" value="1"/>
</dbReference>
<reference evidence="4 5" key="1">
    <citation type="journal article" date="2017" name="Int. J. Syst. Evol. Microbiol.">
        <title>Rhodosalinus sediminis gen. nov., sp. nov., isolated from marine saltern.</title>
        <authorList>
            <person name="Guo L.Y."/>
            <person name="Ling S.K."/>
            <person name="Li C.M."/>
            <person name="Chen G.J."/>
            <person name="Du Z.J."/>
        </authorList>
    </citation>
    <scope>NUCLEOTIDE SEQUENCE [LARGE SCALE GENOMIC DNA]</scope>
    <source>
        <strain evidence="4 5">WDN1C137</strain>
    </source>
</reference>
<evidence type="ECO:0000313" key="5">
    <source>
        <dbReference type="Proteomes" id="UP000257131"/>
    </source>
</evidence>
<evidence type="ECO:0000256" key="2">
    <source>
        <dbReference type="ARBA" id="ARBA00033753"/>
    </source>
</evidence>
<feature type="domain" description="TsaA-like" evidence="3">
    <location>
        <begin position="22"/>
        <end position="157"/>
    </location>
</feature>
<dbReference type="GO" id="GO:0008168">
    <property type="term" value="F:methyltransferase activity"/>
    <property type="evidence" value="ECO:0007669"/>
    <property type="project" value="UniProtKB-KW"/>
</dbReference>
<gene>
    <name evidence="4" type="ORF">DRV84_03030</name>
</gene>
<dbReference type="InterPro" id="IPR040372">
    <property type="entry name" value="YaeB-like"/>
</dbReference>
<name>A0A3D9BYA6_9RHOB</name>
<dbReference type="Pfam" id="PF01980">
    <property type="entry name" value="TrmO_N"/>
    <property type="match status" value="1"/>
</dbReference>
<keyword evidence="1" id="KW-0949">S-adenosyl-L-methionine</keyword>
<dbReference type="InterPro" id="IPR023370">
    <property type="entry name" value="TrmO-like_N"/>
</dbReference>
<dbReference type="RefSeq" id="WP_115978380.1">
    <property type="nucleotide sequence ID" value="NZ_QOHR01000002.1"/>
</dbReference>
<keyword evidence="4" id="KW-0489">Methyltransferase</keyword>
<dbReference type="GO" id="GO:0032259">
    <property type="term" value="P:methylation"/>
    <property type="evidence" value="ECO:0007669"/>
    <property type="project" value="UniProtKB-KW"/>
</dbReference>
<protein>
    <submittedName>
        <fullName evidence="4">tRNA (N6-threonylcarbamoyladenosine(37)-N6)-methyltransferase TrmO</fullName>
    </submittedName>
</protein>
<dbReference type="EMBL" id="QOHR01000002">
    <property type="protein sequence ID" value="REC58550.1"/>
    <property type="molecule type" value="Genomic_DNA"/>
</dbReference>
<dbReference type="PANTHER" id="PTHR12818">
    <property type="entry name" value="TRNA (ADENINE(37)-N6)-METHYLTRANSFERASE"/>
    <property type="match status" value="1"/>
</dbReference>
<comment type="similarity">
    <text evidence="2">Belongs to the tRNA methyltransferase O family.</text>
</comment>
<comment type="caution">
    <text evidence="4">The sequence shown here is derived from an EMBL/GenBank/DDBJ whole genome shotgun (WGS) entry which is preliminary data.</text>
</comment>